<protein>
    <recommendedName>
        <fullName evidence="4">LPXTG cell wall anchor domain-containing protein</fullName>
    </recommendedName>
</protein>
<dbReference type="SUPFAM" id="SSF47874">
    <property type="entry name" value="Annexin"/>
    <property type="match status" value="1"/>
</dbReference>
<organism evidence="2 3">
    <name type="scientific">Dokdonia ponticola</name>
    <dbReference type="NCBI Taxonomy" id="2041041"/>
    <lineage>
        <taxon>Bacteria</taxon>
        <taxon>Pseudomonadati</taxon>
        <taxon>Bacteroidota</taxon>
        <taxon>Flavobacteriia</taxon>
        <taxon>Flavobacteriales</taxon>
        <taxon>Flavobacteriaceae</taxon>
        <taxon>Dokdonia</taxon>
    </lineage>
</organism>
<comment type="caution">
    <text evidence="2">The sequence shown here is derived from an EMBL/GenBank/DDBJ whole genome shotgun (WGS) entry which is preliminary data.</text>
</comment>
<evidence type="ECO:0000256" key="1">
    <source>
        <dbReference type="SAM" id="Phobius"/>
    </source>
</evidence>
<proteinExistence type="predicted"/>
<keyword evidence="3" id="KW-1185">Reference proteome</keyword>
<gene>
    <name evidence="2" type="ORF">ACFO3O_06260</name>
</gene>
<sequence length="175" mass="19602">MKLSKTTWWMIGGSVLAVSGIGLYLLLSKKKKIAQKGSISMGNSVFPKQDTPASVTQTATVKEEPNWGKPFNYGYIDDVKAWVAPKTLKELPRVKAIALAKKLKEAKGTFNDDEKAVGNVFGKLLRDKTQVCSVSRAFYDVYKKDLWQHLDSFLSVKEMQTLVTNPVRKLPNYQS</sequence>
<keyword evidence="1" id="KW-1133">Transmembrane helix</keyword>
<evidence type="ECO:0000313" key="3">
    <source>
        <dbReference type="Proteomes" id="UP001596043"/>
    </source>
</evidence>
<name>A0ABV9HVG8_9FLAO</name>
<dbReference type="InterPro" id="IPR037104">
    <property type="entry name" value="Annexin_sf"/>
</dbReference>
<reference evidence="3" key="1">
    <citation type="journal article" date="2019" name="Int. J. Syst. Evol. Microbiol.">
        <title>The Global Catalogue of Microorganisms (GCM) 10K type strain sequencing project: providing services to taxonomists for standard genome sequencing and annotation.</title>
        <authorList>
            <consortium name="The Broad Institute Genomics Platform"/>
            <consortium name="The Broad Institute Genome Sequencing Center for Infectious Disease"/>
            <person name="Wu L."/>
            <person name="Ma J."/>
        </authorList>
    </citation>
    <scope>NUCLEOTIDE SEQUENCE [LARGE SCALE GENOMIC DNA]</scope>
    <source>
        <strain evidence="3">YJ-61-S</strain>
    </source>
</reference>
<keyword evidence="1" id="KW-0472">Membrane</keyword>
<dbReference type="RefSeq" id="WP_379977708.1">
    <property type="nucleotide sequence ID" value="NZ_JBHSFV010000002.1"/>
</dbReference>
<dbReference type="EMBL" id="JBHSFV010000002">
    <property type="protein sequence ID" value="MFC4633501.1"/>
    <property type="molecule type" value="Genomic_DNA"/>
</dbReference>
<keyword evidence="1" id="KW-0812">Transmembrane</keyword>
<feature type="transmembrane region" description="Helical" evidence="1">
    <location>
        <begin position="6"/>
        <end position="27"/>
    </location>
</feature>
<evidence type="ECO:0000313" key="2">
    <source>
        <dbReference type="EMBL" id="MFC4633501.1"/>
    </source>
</evidence>
<evidence type="ECO:0008006" key="4">
    <source>
        <dbReference type="Google" id="ProtNLM"/>
    </source>
</evidence>
<dbReference type="Proteomes" id="UP001596043">
    <property type="component" value="Unassembled WGS sequence"/>
</dbReference>
<accession>A0ABV9HVG8</accession>